<feature type="region of interest" description="Disordered" evidence="1">
    <location>
        <begin position="1"/>
        <end position="21"/>
    </location>
</feature>
<organism evidence="2 3">
    <name type="scientific">Nephila pilipes</name>
    <name type="common">Giant wood spider</name>
    <name type="synonym">Nephila maculata</name>
    <dbReference type="NCBI Taxonomy" id="299642"/>
    <lineage>
        <taxon>Eukaryota</taxon>
        <taxon>Metazoa</taxon>
        <taxon>Ecdysozoa</taxon>
        <taxon>Arthropoda</taxon>
        <taxon>Chelicerata</taxon>
        <taxon>Arachnida</taxon>
        <taxon>Araneae</taxon>
        <taxon>Araneomorphae</taxon>
        <taxon>Entelegynae</taxon>
        <taxon>Araneoidea</taxon>
        <taxon>Nephilidae</taxon>
        <taxon>Nephila</taxon>
    </lineage>
</organism>
<evidence type="ECO:0000313" key="2">
    <source>
        <dbReference type="EMBL" id="GFT17911.1"/>
    </source>
</evidence>
<feature type="non-terminal residue" evidence="2">
    <location>
        <position position="1"/>
    </location>
</feature>
<feature type="non-terminal residue" evidence="2">
    <location>
        <position position="84"/>
    </location>
</feature>
<feature type="compositionally biased region" description="Polar residues" evidence="1">
    <location>
        <begin position="61"/>
        <end position="71"/>
    </location>
</feature>
<feature type="region of interest" description="Disordered" evidence="1">
    <location>
        <begin position="44"/>
        <end position="84"/>
    </location>
</feature>
<accession>A0A8X6NJ58</accession>
<dbReference type="EMBL" id="BMAW01105117">
    <property type="protein sequence ID" value="GFT17911.1"/>
    <property type="molecule type" value="Genomic_DNA"/>
</dbReference>
<proteinExistence type="predicted"/>
<name>A0A8X6NJ58_NEPPI</name>
<reference evidence="2" key="1">
    <citation type="submission" date="2020-08" db="EMBL/GenBank/DDBJ databases">
        <title>Multicomponent nature underlies the extraordinary mechanical properties of spider dragline silk.</title>
        <authorList>
            <person name="Kono N."/>
            <person name="Nakamura H."/>
            <person name="Mori M."/>
            <person name="Yoshida Y."/>
            <person name="Ohtoshi R."/>
            <person name="Malay A.D."/>
            <person name="Moran D.A.P."/>
            <person name="Tomita M."/>
            <person name="Numata K."/>
            <person name="Arakawa K."/>
        </authorList>
    </citation>
    <scope>NUCLEOTIDE SEQUENCE</scope>
</reference>
<evidence type="ECO:0000256" key="1">
    <source>
        <dbReference type="SAM" id="MobiDB-lite"/>
    </source>
</evidence>
<gene>
    <name evidence="2" type="primary">AVEN_54851_1</name>
    <name evidence="2" type="ORF">NPIL_311551</name>
</gene>
<comment type="caution">
    <text evidence="2">The sequence shown here is derived from an EMBL/GenBank/DDBJ whole genome shotgun (WGS) entry which is preliminary data.</text>
</comment>
<dbReference type="Proteomes" id="UP000887013">
    <property type="component" value="Unassembled WGS sequence"/>
</dbReference>
<keyword evidence="3" id="KW-1185">Reference proteome</keyword>
<protein>
    <submittedName>
        <fullName evidence="2">Uncharacterized protein</fullName>
    </submittedName>
</protein>
<evidence type="ECO:0000313" key="3">
    <source>
        <dbReference type="Proteomes" id="UP000887013"/>
    </source>
</evidence>
<sequence length="84" mass="9071">TTGAILFGLDTKQASTGAPMSPATVWKNSEMNQSFEQAYNCQQTTPQAPVENQVPIPSPAPRNQSRPNNGQKVPEPVQSMNSQD</sequence>
<dbReference type="AlphaFoldDB" id="A0A8X6NJ58"/>